<evidence type="ECO:0000313" key="1">
    <source>
        <dbReference type="EMBL" id="GKU89716.1"/>
    </source>
</evidence>
<dbReference type="EMBL" id="BPVZ01000003">
    <property type="protein sequence ID" value="GKU89716.1"/>
    <property type="molecule type" value="Genomic_DNA"/>
</dbReference>
<keyword evidence="2" id="KW-1185">Reference proteome</keyword>
<dbReference type="Proteomes" id="UP001054252">
    <property type="component" value="Unassembled WGS sequence"/>
</dbReference>
<proteinExistence type="predicted"/>
<gene>
    <name evidence="1" type="ORF">SLEP1_g3817</name>
</gene>
<comment type="caution">
    <text evidence="1">The sequence shown here is derived from an EMBL/GenBank/DDBJ whole genome shotgun (WGS) entry which is preliminary data.</text>
</comment>
<accession>A0AAV5HUA7</accession>
<dbReference type="AlphaFoldDB" id="A0AAV5HUA7"/>
<organism evidence="1 2">
    <name type="scientific">Rubroshorea leprosula</name>
    <dbReference type="NCBI Taxonomy" id="152421"/>
    <lineage>
        <taxon>Eukaryota</taxon>
        <taxon>Viridiplantae</taxon>
        <taxon>Streptophyta</taxon>
        <taxon>Embryophyta</taxon>
        <taxon>Tracheophyta</taxon>
        <taxon>Spermatophyta</taxon>
        <taxon>Magnoliopsida</taxon>
        <taxon>eudicotyledons</taxon>
        <taxon>Gunneridae</taxon>
        <taxon>Pentapetalae</taxon>
        <taxon>rosids</taxon>
        <taxon>malvids</taxon>
        <taxon>Malvales</taxon>
        <taxon>Dipterocarpaceae</taxon>
        <taxon>Rubroshorea</taxon>
    </lineage>
</organism>
<reference evidence="1 2" key="1">
    <citation type="journal article" date="2021" name="Commun. Biol.">
        <title>The genome of Shorea leprosula (Dipterocarpaceae) highlights the ecological relevance of drought in aseasonal tropical rainforests.</title>
        <authorList>
            <person name="Ng K.K.S."/>
            <person name="Kobayashi M.J."/>
            <person name="Fawcett J.A."/>
            <person name="Hatakeyama M."/>
            <person name="Paape T."/>
            <person name="Ng C.H."/>
            <person name="Ang C.C."/>
            <person name="Tnah L.H."/>
            <person name="Lee C.T."/>
            <person name="Nishiyama T."/>
            <person name="Sese J."/>
            <person name="O'Brien M.J."/>
            <person name="Copetti D."/>
            <person name="Mohd Noor M.I."/>
            <person name="Ong R.C."/>
            <person name="Putra M."/>
            <person name="Sireger I.Z."/>
            <person name="Indrioko S."/>
            <person name="Kosugi Y."/>
            <person name="Izuno A."/>
            <person name="Isagi Y."/>
            <person name="Lee S.L."/>
            <person name="Shimizu K.K."/>
        </authorList>
    </citation>
    <scope>NUCLEOTIDE SEQUENCE [LARGE SCALE GENOMIC DNA]</scope>
    <source>
        <strain evidence="1">214</strain>
    </source>
</reference>
<evidence type="ECO:0000313" key="2">
    <source>
        <dbReference type="Proteomes" id="UP001054252"/>
    </source>
</evidence>
<protein>
    <submittedName>
        <fullName evidence="1">Uncharacterized protein</fullName>
    </submittedName>
</protein>
<name>A0AAV5HUA7_9ROSI</name>
<sequence>MSGGGVSFIKMLMTKEKWRAADEGVGRSSLFLLLFSGEDVAIIGEMPTKVEQGNQAALLLLFDEGVLFGGGDEGESVTGMRYQWSHRDGAGMRERDNRRCVSGFLLSNSIFPSVLQIVLFY</sequence>